<proteinExistence type="predicted"/>
<comment type="caution">
    <text evidence="1">The sequence shown here is derived from an EMBL/GenBank/DDBJ whole genome shotgun (WGS) entry which is preliminary data.</text>
</comment>
<dbReference type="EMBL" id="VSSQ01103684">
    <property type="protein sequence ID" value="MPN44516.1"/>
    <property type="molecule type" value="Genomic_DNA"/>
</dbReference>
<organism evidence="1">
    <name type="scientific">bioreactor metagenome</name>
    <dbReference type="NCBI Taxonomy" id="1076179"/>
    <lineage>
        <taxon>unclassified sequences</taxon>
        <taxon>metagenomes</taxon>
        <taxon>ecological metagenomes</taxon>
    </lineage>
</organism>
<name>A0A645I0Y7_9ZZZZ</name>
<dbReference type="AlphaFoldDB" id="A0A645I0Y7"/>
<reference evidence="1" key="1">
    <citation type="submission" date="2019-08" db="EMBL/GenBank/DDBJ databases">
        <authorList>
            <person name="Kucharzyk K."/>
            <person name="Murdoch R.W."/>
            <person name="Higgins S."/>
            <person name="Loffler F."/>
        </authorList>
    </citation>
    <scope>NUCLEOTIDE SEQUENCE</scope>
</reference>
<accession>A0A645I0Y7</accession>
<gene>
    <name evidence="1" type="ORF">SDC9_192081</name>
</gene>
<sequence length="91" mass="9853">MRLCGLVYPVGILHDGDRVCCADVGDEVPAEGGLLFVGVVEFREGVDQRGVRQRGHHLMDILIIHGAIEAEQRHIAGALERRGSVGGLLDR</sequence>
<protein>
    <submittedName>
        <fullName evidence="1">Uncharacterized protein</fullName>
    </submittedName>
</protein>
<evidence type="ECO:0000313" key="1">
    <source>
        <dbReference type="EMBL" id="MPN44516.1"/>
    </source>
</evidence>